<keyword evidence="2" id="KW-0812">Transmembrane</keyword>
<comment type="caution">
    <text evidence="3">The sequence shown here is derived from an EMBL/GenBank/DDBJ whole genome shotgun (WGS) entry which is preliminary data.</text>
</comment>
<dbReference type="AlphaFoldDB" id="A0A9P4II49"/>
<feature type="transmembrane region" description="Helical" evidence="2">
    <location>
        <begin position="56"/>
        <end position="78"/>
    </location>
</feature>
<feature type="transmembrane region" description="Helical" evidence="2">
    <location>
        <begin position="14"/>
        <end position="36"/>
    </location>
</feature>
<feature type="compositionally biased region" description="Basic and acidic residues" evidence="1">
    <location>
        <begin position="265"/>
        <end position="280"/>
    </location>
</feature>
<keyword evidence="2" id="KW-0472">Membrane</keyword>
<evidence type="ECO:0000313" key="3">
    <source>
        <dbReference type="EMBL" id="KAF2099679.1"/>
    </source>
</evidence>
<organism evidence="3 4">
    <name type="scientific">Rhizodiscina lignyota</name>
    <dbReference type="NCBI Taxonomy" id="1504668"/>
    <lineage>
        <taxon>Eukaryota</taxon>
        <taxon>Fungi</taxon>
        <taxon>Dikarya</taxon>
        <taxon>Ascomycota</taxon>
        <taxon>Pezizomycotina</taxon>
        <taxon>Dothideomycetes</taxon>
        <taxon>Pleosporomycetidae</taxon>
        <taxon>Aulographales</taxon>
        <taxon>Rhizodiscinaceae</taxon>
        <taxon>Rhizodiscina</taxon>
    </lineage>
</organism>
<keyword evidence="2" id="KW-1133">Transmembrane helix</keyword>
<accession>A0A9P4II49</accession>
<proteinExistence type="predicted"/>
<name>A0A9P4II49_9PEZI</name>
<feature type="region of interest" description="Disordered" evidence="1">
    <location>
        <begin position="170"/>
        <end position="191"/>
    </location>
</feature>
<feature type="transmembrane region" description="Helical" evidence="2">
    <location>
        <begin position="209"/>
        <end position="227"/>
    </location>
</feature>
<evidence type="ECO:0000256" key="1">
    <source>
        <dbReference type="SAM" id="MobiDB-lite"/>
    </source>
</evidence>
<sequence>MASQSSPKLTVQKIVLFVSLIFFSALALVIIIWSSVSLSFIAKGAGNLFPPHTFDTPIILSLVPSVLALLLSFILFLAPPLRSARLCLKGTNFGTFTAPYLQGLVTALAIAVTVYGWTQHYRYTSTAPGFSGTHPIDLESWVCGVADLFDDAAKIAADIQSAALPHPDVTPAATSAAPSSTSSTAGGFSTSGLPREVHNECGIEICRRYLLLVFAVVSLLVLGIIIWTGTVEKRRAEAVSDEEIKRWTSRSCDGNSEDEEDDQEKEGREILEGRKSGDAV</sequence>
<reference evidence="3" key="1">
    <citation type="journal article" date="2020" name="Stud. Mycol.">
        <title>101 Dothideomycetes genomes: a test case for predicting lifestyles and emergence of pathogens.</title>
        <authorList>
            <person name="Haridas S."/>
            <person name="Albert R."/>
            <person name="Binder M."/>
            <person name="Bloem J."/>
            <person name="Labutti K."/>
            <person name="Salamov A."/>
            <person name="Andreopoulos B."/>
            <person name="Baker S."/>
            <person name="Barry K."/>
            <person name="Bills G."/>
            <person name="Bluhm B."/>
            <person name="Cannon C."/>
            <person name="Castanera R."/>
            <person name="Culley D."/>
            <person name="Daum C."/>
            <person name="Ezra D."/>
            <person name="Gonzalez J."/>
            <person name="Henrissat B."/>
            <person name="Kuo A."/>
            <person name="Liang C."/>
            <person name="Lipzen A."/>
            <person name="Lutzoni F."/>
            <person name="Magnuson J."/>
            <person name="Mondo S."/>
            <person name="Nolan M."/>
            <person name="Ohm R."/>
            <person name="Pangilinan J."/>
            <person name="Park H.-J."/>
            <person name="Ramirez L."/>
            <person name="Alfaro M."/>
            <person name="Sun H."/>
            <person name="Tritt A."/>
            <person name="Yoshinaga Y."/>
            <person name="Zwiers L.-H."/>
            <person name="Turgeon B."/>
            <person name="Goodwin S."/>
            <person name="Spatafora J."/>
            <person name="Crous P."/>
            <person name="Grigoriev I."/>
        </authorList>
    </citation>
    <scope>NUCLEOTIDE SEQUENCE</scope>
    <source>
        <strain evidence="3">CBS 133067</strain>
    </source>
</reference>
<keyword evidence="4" id="KW-1185">Reference proteome</keyword>
<feature type="region of interest" description="Disordered" evidence="1">
    <location>
        <begin position="246"/>
        <end position="280"/>
    </location>
</feature>
<feature type="transmembrane region" description="Helical" evidence="2">
    <location>
        <begin position="99"/>
        <end position="118"/>
    </location>
</feature>
<gene>
    <name evidence="3" type="ORF">NA57DRAFT_75182</name>
</gene>
<dbReference type="Proteomes" id="UP000799772">
    <property type="component" value="Unassembled WGS sequence"/>
</dbReference>
<feature type="compositionally biased region" description="Acidic residues" evidence="1">
    <location>
        <begin position="255"/>
        <end position="264"/>
    </location>
</feature>
<evidence type="ECO:0000313" key="4">
    <source>
        <dbReference type="Proteomes" id="UP000799772"/>
    </source>
</evidence>
<evidence type="ECO:0000256" key="2">
    <source>
        <dbReference type="SAM" id="Phobius"/>
    </source>
</evidence>
<dbReference type="EMBL" id="ML978125">
    <property type="protein sequence ID" value="KAF2099679.1"/>
    <property type="molecule type" value="Genomic_DNA"/>
</dbReference>
<protein>
    <submittedName>
        <fullName evidence="3">Uncharacterized protein</fullName>
    </submittedName>
</protein>